<evidence type="ECO:0000256" key="3">
    <source>
        <dbReference type="ARBA" id="ARBA00023136"/>
    </source>
</evidence>
<dbReference type="InterPro" id="IPR012338">
    <property type="entry name" value="Beta-lactam/transpept-like"/>
</dbReference>
<evidence type="ECO:0000256" key="4">
    <source>
        <dbReference type="SAM" id="SignalP"/>
    </source>
</evidence>
<dbReference type="InterPro" id="IPR001466">
    <property type="entry name" value="Beta-lactam-related"/>
</dbReference>
<dbReference type="GO" id="GO:0016020">
    <property type="term" value="C:membrane"/>
    <property type="evidence" value="ECO:0007669"/>
    <property type="project" value="UniProtKB-SubCell"/>
</dbReference>
<reference evidence="6 7" key="1">
    <citation type="journal article" date="2019" name="Appl. Microbiol. Biotechnol.">
        <title>Uncovering carbohydrate metabolism through a genotype-phenotype association study of 56 lactic acid bacteria genomes.</title>
        <authorList>
            <person name="Buron-Moles G."/>
            <person name="Chailyan A."/>
            <person name="Dolejs I."/>
            <person name="Forster J."/>
            <person name="Miks M.H."/>
        </authorList>
    </citation>
    <scope>NUCLEOTIDE SEQUENCE [LARGE SCALE GENOMIC DNA]</scope>
    <source>
        <strain evidence="6 7">ATCC 4005</strain>
    </source>
</reference>
<dbReference type="GeneID" id="72461008"/>
<dbReference type="Pfam" id="PF13457">
    <property type="entry name" value="GW"/>
    <property type="match status" value="1"/>
</dbReference>
<evidence type="ECO:0000256" key="2">
    <source>
        <dbReference type="ARBA" id="ARBA00022729"/>
    </source>
</evidence>
<evidence type="ECO:0000313" key="7">
    <source>
        <dbReference type="Proteomes" id="UP000295181"/>
    </source>
</evidence>
<dbReference type="InterPro" id="IPR050491">
    <property type="entry name" value="AmpC-like"/>
</dbReference>
<dbReference type="Proteomes" id="UP000295181">
    <property type="component" value="Unassembled WGS sequence"/>
</dbReference>
<dbReference type="PROSITE" id="PS51780">
    <property type="entry name" value="GW"/>
    <property type="match status" value="1"/>
</dbReference>
<dbReference type="PANTHER" id="PTHR46825:SF11">
    <property type="entry name" value="PENICILLIN-BINDING PROTEIN 4"/>
    <property type="match status" value="1"/>
</dbReference>
<name>A0A4R5NIA7_LENBU</name>
<dbReference type="InterPro" id="IPR038200">
    <property type="entry name" value="GW_dom_sf"/>
</dbReference>
<dbReference type="InterPro" id="IPR025987">
    <property type="entry name" value="GW_dom"/>
</dbReference>
<feature type="signal peptide" evidence="4">
    <location>
        <begin position="1"/>
        <end position="30"/>
    </location>
</feature>
<evidence type="ECO:0000259" key="5">
    <source>
        <dbReference type="PROSITE" id="PS51780"/>
    </source>
</evidence>
<keyword evidence="2 4" id="KW-0732">Signal</keyword>
<dbReference type="SUPFAM" id="SSF56601">
    <property type="entry name" value="beta-lactamase/transpeptidase-like"/>
    <property type="match status" value="1"/>
</dbReference>
<keyword evidence="3" id="KW-0472">Membrane</keyword>
<accession>A0A4R5NIA7</accession>
<proteinExistence type="predicted"/>
<organism evidence="6 7">
    <name type="scientific">Lentilactobacillus buchneri DSM 20057</name>
    <dbReference type="NCBI Taxonomy" id="1423728"/>
    <lineage>
        <taxon>Bacteria</taxon>
        <taxon>Bacillati</taxon>
        <taxon>Bacillota</taxon>
        <taxon>Bacilli</taxon>
        <taxon>Lactobacillales</taxon>
        <taxon>Lactobacillaceae</taxon>
        <taxon>Lentilactobacillus</taxon>
    </lineage>
</organism>
<dbReference type="SUPFAM" id="SSF82057">
    <property type="entry name" value="Prokaryotic SH3-related domain"/>
    <property type="match status" value="1"/>
</dbReference>
<evidence type="ECO:0000256" key="1">
    <source>
        <dbReference type="ARBA" id="ARBA00004370"/>
    </source>
</evidence>
<comment type="caution">
    <text evidence="6">The sequence shown here is derived from an EMBL/GenBank/DDBJ whole genome shotgun (WGS) entry which is preliminary data.</text>
</comment>
<feature type="chain" id="PRO_5039519018" description="GW domain-containing protein" evidence="4">
    <location>
        <begin position="31"/>
        <end position="451"/>
    </location>
</feature>
<sequence length="451" mass="48464">MNTKNKLKATLLIAAGALLLGISTTQPTSASATASSTTSTTKSTSTRYDAQIITPKSLASGYQIYSNVPGVKNTTGTPTTTTDSSKYNNQYVRVMQTQKAKSVTYAQIRLNGKILGWINANALKQTSFKAIAQATMQKYNAVGSVLVSHNKNLQPTLVNNGYANMLHSTKNTSDGSVLYPLASLQNTMTAAMIQQLINTKKLTATTTLSKYFPQVAHSKTITIQQLLTMTSGIKGTIKAPDDQVTEDQAYTNAIKALKSTNKHSFSYSDINYVLLAGVIAKVTGKSYTKNLQSRILNKLGMKNTNAINETQPDLTAIKAVSYSSSNGNDYQNSQSVSYPALSALPGAGNVLTTPNDYYKFVIGLQNGKVLTAKGYQQLTSYSTKYSGGMYVDQKGMKSNNGTYPGSGFNTGYTASDGNQHVAVVFLNQSPLKNNMTASAFLAKMNIVATYY</sequence>
<protein>
    <recommendedName>
        <fullName evidence="5">GW domain-containing protein</fullName>
    </recommendedName>
</protein>
<dbReference type="PANTHER" id="PTHR46825">
    <property type="entry name" value="D-ALANYL-D-ALANINE-CARBOXYPEPTIDASE/ENDOPEPTIDASE AMPH"/>
    <property type="match status" value="1"/>
</dbReference>
<dbReference type="Gene3D" id="2.30.30.170">
    <property type="match status" value="1"/>
</dbReference>
<dbReference type="Gene3D" id="3.40.710.10">
    <property type="entry name" value="DD-peptidase/beta-lactamase superfamily"/>
    <property type="match status" value="1"/>
</dbReference>
<evidence type="ECO:0000313" key="6">
    <source>
        <dbReference type="EMBL" id="TDG73980.1"/>
    </source>
</evidence>
<dbReference type="RefSeq" id="WP_056938668.1">
    <property type="nucleotide sequence ID" value="NZ_AZDM01000003.1"/>
</dbReference>
<dbReference type="AlphaFoldDB" id="A0A4R5NIA7"/>
<dbReference type="EMBL" id="PUFP01000075">
    <property type="protein sequence ID" value="TDG73980.1"/>
    <property type="molecule type" value="Genomic_DNA"/>
</dbReference>
<comment type="subcellular location">
    <subcellularLocation>
        <location evidence="1">Membrane</location>
    </subcellularLocation>
</comment>
<dbReference type="Pfam" id="PF00144">
    <property type="entry name" value="Beta-lactamase"/>
    <property type="match status" value="1"/>
</dbReference>
<feature type="domain" description="GW" evidence="5">
    <location>
        <begin position="42"/>
        <end position="128"/>
    </location>
</feature>
<gene>
    <name evidence="6" type="ORF">C5L32_001333</name>
</gene>